<dbReference type="AlphaFoldDB" id="A0A1G4KFF0"/>
<evidence type="ECO:0000313" key="13">
    <source>
        <dbReference type="Proteomes" id="UP000191024"/>
    </source>
</evidence>
<dbReference type="GO" id="GO:0030915">
    <property type="term" value="C:Smc5-Smc6 complex"/>
    <property type="evidence" value="ECO:0007669"/>
    <property type="project" value="InterPro"/>
</dbReference>
<evidence type="ECO:0000259" key="10">
    <source>
        <dbReference type="Pfam" id="PF11789"/>
    </source>
</evidence>
<dbReference type="Proteomes" id="UP000191024">
    <property type="component" value="Chromosome H"/>
</dbReference>
<dbReference type="InterPro" id="IPR026846">
    <property type="entry name" value="Nse2(Mms21)"/>
</dbReference>
<keyword evidence="6" id="KW-0863">Zinc-finger</keyword>
<evidence type="ECO:0000256" key="7">
    <source>
        <dbReference type="ARBA" id="ARBA00022786"/>
    </source>
</evidence>
<dbReference type="EMBL" id="LT598468">
    <property type="protein sequence ID" value="SCV03291.1"/>
    <property type="molecule type" value="Genomic_DNA"/>
</dbReference>
<feature type="domain" description="E3 SUMO-protein ligase MMS21 N-terminal" evidence="11">
    <location>
        <begin position="58"/>
        <end position="161"/>
    </location>
</feature>
<dbReference type="STRING" id="1230905.A0A1G4KFF0"/>
<organism evidence="12 13">
    <name type="scientific">Lachancea mirantina</name>
    <dbReference type="NCBI Taxonomy" id="1230905"/>
    <lineage>
        <taxon>Eukaryota</taxon>
        <taxon>Fungi</taxon>
        <taxon>Dikarya</taxon>
        <taxon>Ascomycota</taxon>
        <taxon>Saccharomycotina</taxon>
        <taxon>Saccharomycetes</taxon>
        <taxon>Saccharomycetales</taxon>
        <taxon>Saccharomycetaceae</taxon>
        <taxon>Lachancea</taxon>
    </lineage>
</organism>
<evidence type="ECO:0000256" key="5">
    <source>
        <dbReference type="ARBA" id="ARBA00022723"/>
    </source>
</evidence>
<evidence type="ECO:0000259" key="11">
    <source>
        <dbReference type="Pfam" id="PF22326"/>
    </source>
</evidence>
<evidence type="ECO:0000256" key="2">
    <source>
        <dbReference type="ARBA" id="ARBA00004718"/>
    </source>
</evidence>
<dbReference type="PANTHER" id="PTHR21330:SF1">
    <property type="entry name" value="E3 SUMO-PROTEIN LIGASE NSE2"/>
    <property type="match status" value="1"/>
</dbReference>
<evidence type="ECO:0000313" key="12">
    <source>
        <dbReference type="EMBL" id="SCV03291.1"/>
    </source>
</evidence>
<dbReference type="Gene3D" id="1.20.120.1010">
    <property type="match status" value="1"/>
</dbReference>
<dbReference type="Gene3D" id="3.30.40.10">
    <property type="entry name" value="Zinc/RING finger domain, C3HC4 (zinc finger)"/>
    <property type="match status" value="1"/>
</dbReference>
<evidence type="ECO:0000256" key="3">
    <source>
        <dbReference type="ARBA" id="ARBA00008212"/>
    </source>
</evidence>
<dbReference type="CDD" id="cd16651">
    <property type="entry name" value="SPL-RING_NSE2"/>
    <property type="match status" value="1"/>
</dbReference>
<dbReference type="Pfam" id="PF11789">
    <property type="entry name" value="zf-Nse"/>
    <property type="match status" value="1"/>
</dbReference>
<comment type="similarity">
    <text evidence="3">Belongs to the NSE2 family.</text>
</comment>
<sequence>MTQDFDSALPDTLPLHPQTSLQRWRPVSHSSMFDIVQSEFYEVIKEIAMLGQPIDLRPLQNAYDELIRAQSRELRQATLIHDTKESYKNQNSEIEPLTLENWDDYRNGTLKAPKLANVYSETKQLLEQDPAAFMPPVNDLKKLITALPFILQDPQSVIPDDNNTNDEIKVEGGQIELKCPISQDFFRQPLISRKCGHVVDAEPLRMHFERLRSAGRPVECPQGCQRTISESEFIPDKLMELRLHIYKARKRPHPEHSNAVTL</sequence>
<evidence type="ECO:0000256" key="8">
    <source>
        <dbReference type="ARBA" id="ARBA00022833"/>
    </source>
</evidence>
<feature type="domain" description="SP-RING-type" evidence="10">
    <location>
        <begin position="166"/>
        <end position="225"/>
    </location>
</feature>
<evidence type="ECO:0000256" key="9">
    <source>
        <dbReference type="ARBA" id="ARBA00023242"/>
    </source>
</evidence>
<dbReference type="GO" id="GO:0000724">
    <property type="term" value="P:double-strand break repair via homologous recombination"/>
    <property type="evidence" value="ECO:0007669"/>
    <property type="project" value="InterPro"/>
</dbReference>
<dbReference type="InterPro" id="IPR054753">
    <property type="entry name" value="MMS21_N"/>
</dbReference>
<dbReference type="GO" id="GO:0016925">
    <property type="term" value="P:protein sumoylation"/>
    <property type="evidence" value="ECO:0007669"/>
    <property type="project" value="TreeGrafter"/>
</dbReference>
<comment type="subcellular location">
    <subcellularLocation>
        <location evidence="1">Nucleus</location>
    </subcellularLocation>
</comment>
<keyword evidence="4" id="KW-0808">Transferase</keyword>
<evidence type="ECO:0000256" key="6">
    <source>
        <dbReference type="ARBA" id="ARBA00022771"/>
    </source>
</evidence>
<dbReference type="Pfam" id="PF22326">
    <property type="entry name" value="MMS21_N"/>
    <property type="match status" value="1"/>
</dbReference>
<dbReference type="GO" id="GO:0008270">
    <property type="term" value="F:zinc ion binding"/>
    <property type="evidence" value="ECO:0007669"/>
    <property type="project" value="UniProtKB-KW"/>
</dbReference>
<dbReference type="GO" id="GO:0005634">
    <property type="term" value="C:nucleus"/>
    <property type="evidence" value="ECO:0007669"/>
    <property type="project" value="UniProtKB-SubCell"/>
</dbReference>
<gene>
    <name evidence="12" type="ORF">LAMI_0H06986G</name>
</gene>
<protein>
    <submittedName>
        <fullName evidence="12">LAMI_0H06986g1_1</fullName>
    </submittedName>
</protein>
<evidence type="ECO:0000256" key="4">
    <source>
        <dbReference type="ARBA" id="ARBA00022679"/>
    </source>
</evidence>
<dbReference type="GO" id="GO:0061665">
    <property type="term" value="F:SUMO ligase activity"/>
    <property type="evidence" value="ECO:0007669"/>
    <property type="project" value="TreeGrafter"/>
</dbReference>
<proteinExistence type="inferred from homology"/>
<keyword evidence="8" id="KW-0862">Zinc</keyword>
<evidence type="ECO:0000256" key="1">
    <source>
        <dbReference type="ARBA" id="ARBA00004123"/>
    </source>
</evidence>
<dbReference type="OrthoDB" id="756301at2759"/>
<dbReference type="InterPro" id="IPR004181">
    <property type="entry name" value="Znf_MIZ"/>
</dbReference>
<reference evidence="13" key="1">
    <citation type="submission" date="2016-03" db="EMBL/GenBank/DDBJ databases">
        <authorList>
            <person name="Devillers H."/>
        </authorList>
    </citation>
    <scope>NUCLEOTIDE SEQUENCE [LARGE SCALE GENOMIC DNA]</scope>
</reference>
<dbReference type="SUPFAM" id="SSF57850">
    <property type="entry name" value="RING/U-box"/>
    <property type="match status" value="1"/>
</dbReference>
<comment type="pathway">
    <text evidence="2">Protein modification; protein sumoylation.</text>
</comment>
<dbReference type="PANTHER" id="PTHR21330">
    <property type="entry name" value="E3 SUMO-PROTEIN LIGASE NSE2"/>
    <property type="match status" value="1"/>
</dbReference>
<keyword evidence="7" id="KW-0833">Ubl conjugation pathway</keyword>
<name>A0A1G4KFF0_9SACH</name>
<dbReference type="InterPro" id="IPR013083">
    <property type="entry name" value="Znf_RING/FYVE/PHD"/>
</dbReference>
<keyword evidence="5" id="KW-0479">Metal-binding</keyword>
<keyword evidence="13" id="KW-1185">Reference proteome</keyword>
<keyword evidence="9" id="KW-0539">Nucleus</keyword>
<accession>A0A1G4KFF0</accession>